<evidence type="ECO:0000313" key="2">
    <source>
        <dbReference type="EMBL" id="GGO94623.1"/>
    </source>
</evidence>
<accession>A0A8H9H7S2</accession>
<feature type="compositionally biased region" description="Low complexity" evidence="1">
    <location>
        <begin position="57"/>
        <end position="85"/>
    </location>
</feature>
<sequence>MPRRLHARRRSSQRVPINYAIYCFGAEGYMRTGCWKDDVGWHYYTPPPGGSAWTSGTTRTPPAASWPPAAGAPAAGPTGSTTGARSECRGCFRGAQLLEALWRYTFVSRSSKPQRW</sequence>
<dbReference type="EMBL" id="BMNJ01000001">
    <property type="protein sequence ID" value="GGO94623.1"/>
    <property type="molecule type" value="Genomic_DNA"/>
</dbReference>
<dbReference type="Proteomes" id="UP000614239">
    <property type="component" value="Unassembled WGS sequence"/>
</dbReference>
<feature type="region of interest" description="Disordered" evidence="1">
    <location>
        <begin position="51"/>
        <end position="85"/>
    </location>
</feature>
<dbReference type="AlphaFoldDB" id="A0A8H9H7S2"/>
<evidence type="ECO:0000256" key="1">
    <source>
        <dbReference type="SAM" id="MobiDB-lite"/>
    </source>
</evidence>
<gene>
    <name evidence="2" type="ORF">GCM10011612_00480</name>
</gene>
<evidence type="ECO:0000313" key="3">
    <source>
        <dbReference type="Proteomes" id="UP000614239"/>
    </source>
</evidence>
<proteinExistence type="predicted"/>
<comment type="caution">
    <text evidence="2">The sequence shown here is derived from an EMBL/GenBank/DDBJ whole genome shotgun (WGS) entry which is preliminary data.</text>
</comment>
<protein>
    <submittedName>
        <fullName evidence="2">Uncharacterized protein</fullName>
    </submittedName>
</protein>
<name>A0A8H9H7S2_9ACTO</name>
<reference evidence="2" key="1">
    <citation type="journal article" date="2014" name="Int. J. Syst. Evol. Microbiol.">
        <title>Complete genome sequence of Corynebacterium casei LMG S-19264T (=DSM 44701T), isolated from a smear-ripened cheese.</title>
        <authorList>
            <consortium name="US DOE Joint Genome Institute (JGI-PGF)"/>
            <person name="Walter F."/>
            <person name="Albersmeier A."/>
            <person name="Kalinowski J."/>
            <person name="Ruckert C."/>
        </authorList>
    </citation>
    <scope>NUCLEOTIDE SEQUENCE</scope>
    <source>
        <strain evidence="2">CGMCC 4.7372</strain>
    </source>
</reference>
<organism evidence="2 3">
    <name type="scientific">Actinomyces gaoshouyii</name>
    <dbReference type="NCBI Taxonomy" id="1960083"/>
    <lineage>
        <taxon>Bacteria</taxon>
        <taxon>Bacillati</taxon>
        <taxon>Actinomycetota</taxon>
        <taxon>Actinomycetes</taxon>
        <taxon>Actinomycetales</taxon>
        <taxon>Actinomycetaceae</taxon>
        <taxon>Actinomyces</taxon>
    </lineage>
</organism>
<keyword evidence="3" id="KW-1185">Reference proteome</keyword>
<reference evidence="2" key="2">
    <citation type="submission" date="2020-09" db="EMBL/GenBank/DDBJ databases">
        <authorList>
            <person name="Sun Q."/>
            <person name="Zhou Y."/>
        </authorList>
    </citation>
    <scope>NUCLEOTIDE SEQUENCE</scope>
    <source>
        <strain evidence="2">CGMCC 4.7372</strain>
    </source>
</reference>
<dbReference type="SUPFAM" id="SSF69360">
    <property type="entry name" value="Cell wall binding repeat"/>
    <property type="match status" value="1"/>
</dbReference>